<feature type="signal peptide" evidence="1">
    <location>
        <begin position="1"/>
        <end position="33"/>
    </location>
</feature>
<organism evidence="2 3">
    <name type="scientific">Rosistilla oblonga</name>
    <dbReference type="NCBI Taxonomy" id="2527990"/>
    <lineage>
        <taxon>Bacteria</taxon>
        <taxon>Pseudomonadati</taxon>
        <taxon>Planctomycetota</taxon>
        <taxon>Planctomycetia</taxon>
        <taxon>Pirellulales</taxon>
        <taxon>Pirellulaceae</taxon>
        <taxon>Rosistilla</taxon>
    </lineage>
</organism>
<dbReference type="InterPro" id="IPR035992">
    <property type="entry name" value="Ricin_B-like_lectins"/>
</dbReference>
<protein>
    <submittedName>
        <fullName evidence="2">Uncharacterized protein</fullName>
    </submittedName>
</protein>
<sequence length="498" mass="53145" precursor="true">MFPIPMEPVMSFPNRLSLAALLFASVLARPADAQTFDLIVPGSGLRSTAQLTADRLVIVDANGQASIYDRDPQLDANGYAAYSSQAMGQSIRWPLRGAGNMQVASLAGPLGSIAFRSTQMIVSPRGNGGLNPGVPGVLPGNQVGPQVAGNPSNDPKSVYVIESALGPGLLLSVAPLAGANVRIETQATGGQNVFFRLLPTDSGYVSIVPMKDRGLAIGMATGLAGNQGNAQLFDRRMGGGDAMQFRIVPDNAGFVTLELRANRDFVIDVVKPRGGRPASVGIFTRHGLQNQLFRLQRVGAMGNLPPGGFPPPIGNPVGPVLISKTVEPNPPLAPVQVQLSNSHANALWVLVTDLRDPDNSQRLKIPAGESRPATFERDPGSRVVSLLEVLQPNGVRVREESVVDVPPQPLYDISVYEMIPQSVYIDRTQPGSAPEVQHAPRSVGFFQVTATFEGGRSDVYRAAKRQNNSGGVRRLELKDWDWDEGDPEDAFSGRNSSR</sequence>
<feature type="chain" id="PRO_5022024095" evidence="1">
    <location>
        <begin position="34"/>
        <end position="498"/>
    </location>
</feature>
<dbReference type="AlphaFoldDB" id="A0A518IUC1"/>
<accession>A0A518IUC1</accession>
<dbReference type="SUPFAM" id="SSF50370">
    <property type="entry name" value="Ricin B-like lectins"/>
    <property type="match status" value="1"/>
</dbReference>
<dbReference type="Gene3D" id="2.80.10.50">
    <property type="match status" value="1"/>
</dbReference>
<evidence type="ECO:0000313" key="2">
    <source>
        <dbReference type="EMBL" id="QDV56682.1"/>
    </source>
</evidence>
<proteinExistence type="predicted"/>
<evidence type="ECO:0000313" key="3">
    <source>
        <dbReference type="Proteomes" id="UP000316770"/>
    </source>
</evidence>
<dbReference type="CDD" id="cd00161">
    <property type="entry name" value="beta-trefoil_Ricin-like"/>
    <property type="match status" value="1"/>
</dbReference>
<evidence type="ECO:0000256" key="1">
    <source>
        <dbReference type="SAM" id="SignalP"/>
    </source>
</evidence>
<reference evidence="2 3" key="1">
    <citation type="submission" date="2019-02" db="EMBL/GenBank/DDBJ databases">
        <title>Deep-cultivation of Planctomycetes and their phenomic and genomic characterization uncovers novel biology.</title>
        <authorList>
            <person name="Wiegand S."/>
            <person name="Jogler M."/>
            <person name="Boedeker C."/>
            <person name="Pinto D."/>
            <person name="Vollmers J."/>
            <person name="Rivas-Marin E."/>
            <person name="Kohn T."/>
            <person name="Peeters S.H."/>
            <person name="Heuer A."/>
            <person name="Rast P."/>
            <person name="Oberbeckmann S."/>
            <person name="Bunk B."/>
            <person name="Jeske O."/>
            <person name="Meyerdierks A."/>
            <person name="Storesund J.E."/>
            <person name="Kallscheuer N."/>
            <person name="Luecker S."/>
            <person name="Lage O.M."/>
            <person name="Pohl T."/>
            <person name="Merkel B.J."/>
            <person name="Hornburger P."/>
            <person name="Mueller R.-W."/>
            <person name="Bruemmer F."/>
            <person name="Labrenz M."/>
            <person name="Spormann A.M."/>
            <person name="Op den Camp H."/>
            <person name="Overmann J."/>
            <person name="Amann R."/>
            <person name="Jetten M.S.M."/>
            <person name="Mascher T."/>
            <person name="Medema M.H."/>
            <person name="Devos D.P."/>
            <person name="Kaster A.-K."/>
            <person name="Ovreas L."/>
            <person name="Rohde M."/>
            <person name="Galperin M.Y."/>
            <person name="Jogler C."/>
        </authorList>
    </citation>
    <scope>NUCLEOTIDE SEQUENCE [LARGE SCALE GENOMIC DNA]</scope>
    <source>
        <strain evidence="2 3">Mal33</strain>
    </source>
</reference>
<gene>
    <name evidence="2" type="ORF">Mal33_26800</name>
</gene>
<keyword evidence="3" id="KW-1185">Reference proteome</keyword>
<dbReference type="EMBL" id="CP036318">
    <property type="protein sequence ID" value="QDV56682.1"/>
    <property type="molecule type" value="Genomic_DNA"/>
</dbReference>
<dbReference type="Proteomes" id="UP000316770">
    <property type="component" value="Chromosome"/>
</dbReference>
<keyword evidence="1" id="KW-0732">Signal</keyword>
<name>A0A518IUC1_9BACT</name>